<sequence>MRNLILIILFSLGVSSFAQEKKFEVTETVKELRAKGYPLNVLEELPMVKGCESLAEHKGYLAKCMKDQINFIFAPFMEGAEKVSKGNGVRVYIEFVINQDGSISAAERVKVSEQDLDEFTRDAFEKFRKKINDEKIFVSPGRVHDRDVNTLYGVRYLKAFKRAQKQ</sequence>
<proteinExistence type="predicted"/>
<keyword evidence="1" id="KW-0732">Signal</keyword>
<dbReference type="RefSeq" id="WP_304420729.1">
    <property type="nucleotide sequence ID" value="NZ_JANCMU010000004.1"/>
</dbReference>
<protein>
    <recommendedName>
        <fullName evidence="4">TonB protein C-terminal</fullName>
    </recommendedName>
</protein>
<feature type="signal peptide" evidence="1">
    <location>
        <begin position="1"/>
        <end position="18"/>
    </location>
</feature>
<evidence type="ECO:0008006" key="4">
    <source>
        <dbReference type="Google" id="ProtNLM"/>
    </source>
</evidence>
<keyword evidence="3" id="KW-1185">Reference proteome</keyword>
<dbReference type="EMBL" id="JANCMU010000004">
    <property type="protein sequence ID" value="MDG4946291.1"/>
    <property type="molecule type" value="Genomic_DNA"/>
</dbReference>
<evidence type="ECO:0000313" key="3">
    <source>
        <dbReference type="Proteomes" id="UP001152599"/>
    </source>
</evidence>
<accession>A0A9X4RV30</accession>
<name>A0A9X4RV30_9FLAO</name>
<gene>
    <name evidence="2" type="ORF">NMK71_07685</name>
</gene>
<dbReference type="Proteomes" id="UP001152599">
    <property type="component" value="Unassembled WGS sequence"/>
</dbReference>
<evidence type="ECO:0000313" key="2">
    <source>
        <dbReference type="EMBL" id="MDG4946291.1"/>
    </source>
</evidence>
<reference evidence="2" key="1">
    <citation type="submission" date="2022-07" db="EMBL/GenBank/DDBJ databases">
        <title>Description and genome-wide analysis of Profundicola chukchiensis gen. nov., sp. nov., marine bacteria isolated from bottom sediments of the Chukchi Sea.</title>
        <authorList>
            <person name="Romanenko L."/>
            <person name="Otstavnykh N."/>
            <person name="Kurilenko V."/>
            <person name="Eremeev V."/>
            <person name="Velansky P."/>
            <person name="Mikhailov V."/>
            <person name="Isaeva M."/>
        </authorList>
    </citation>
    <scope>NUCLEOTIDE SEQUENCE</scope>
    <source>
        <strain evidence="2">KMM 9713</strain>
    </source>
</reference>
<comment type="caution">
    <text evidence="2">The sequence shown here is derived from an EMBL/GenBank/DDBJ whole genome shotgun (WGS) entry which is preliminary data.</text>
</comment>
<dbReference type="AlphaFoldDB" id="A0A9X4RV30"/>
<organism evidence="2 3">
    <name type="scientific">Profundicola chukchiensis</name>
    <dbReference type="NCBI Taxonomy" id="2961959"/>
    <lineage>
        <taxon>Bacteria</taxon>
        <taxon>Pseudomonadati</taxon>
        <taxon>Bacteroidota</taxon>
        <taxon>Flavobacteriia</taxon>
        <taxon>Flavobacteriales</taxon>
        <taxon>Weeksellaceae</taxon>
        <taxon>Profundicola</taxon>
    </lineage>
</organism>
<feature type="chain" id="PRO_5040800696" description="TonB protein C-terminal" evidence="1">
    <location>
        <begin position="19"/>
        <end position="166"/>
    </location>
</feature>
<evidence type="ECO:0000256" key="1">
    <source>
        <dbReference type="SAM" id="SignalP"/>
    </source>
</evidence>